<dbReference type="PROSITE" id="PS51186">
    <property type="entry name" value="GNAT"/>
    <property type="match status" value="1"/>
</dbReference>
<keyword evidence="3" id="KW-1185">Reference proteome</keyword>
<dbReference type="SUPFAM" id="SSF55729">
    <property type="entry name" value="Acyl-CoA N-acyltransferases (Nat)"/>
    <property type="match status" value="1"/>
</dbReference>
<evidence type="ECO:0000313" key="3">
    <source>
        <dbReference type="Proteomes" id="UP000763447"/>
    </source>
</evidence>
<sequence length="176" mass="20130">MLMIKTERLTIRQFVESDLDDYYAIVGDVDSARAAGFQYAHRKADAAYMLRSAISQGMVFAIVETVTQRVIGSIGLYPRIASSGEQEEDSAEIGYVLNQSYWGQGYMTEAAESLIRTVFDQRLLKTIWASFLEDNLRSKGVLEKLGFYYVDRFTHSPHALYEPGKTEVIYRRDREN</sequence>
<organism evidence="2 3">
    <name type="scientific">Secundilactobacillus angelensis</name>
    <dbReference type="NCBI Taxonomy" id="2722706"/>
    <lineage>
        <taxon>Bacteria</taxon>
        <taxon>Bacillati</taxon>
        <taxon>Bacillota</taxon>
        <taxon>Bacilli</taxon>
        <taxon>Lactobacillales</taxon>
        <taxon>Lactobacillaceae</taxon>
        <taxon>Secundilactobacillus</taxon>
    </lineage>
</organism>
<dbReference type="InterPro" id="IPR000182">
    <property type="entry name" value="GNAT_dom"/>
</dbReference>
<dbReference type="Gene3D" id="3.40.630.30">
    <property type="match status" value="1"/>
</dbReference>
<evidence type="ECO:0000313" key="2">
    <source>
        <dbReference type="EMBL" id="NLR19563.1"/>
    </source>
</evidence>
<dbReference type="InterPro" id="IPR051531">
    <property type="entry name" value="N-acetyltransferase"/>
</dbReference>
<feature type="domain" description="N-acetyltransferase" evidence="1">
    <location>
        <begin position="9"/>
        <end position="175"/>
    </location>
</feature>
<accession>A0ABX1L2Y9</accession>
<dbReference type="PANTHER" id="PTHR43792">
    <property type="entry name" value="GNAT FAMILY, PUTATIVE (AFU_ORTHOLOGUE AFUA_3G00765)-RELATED-RELATED"/>
    <property type="match status" value="1"/>
</dbReference>
<evidence type="ECO:0000259" key="1">
    <source>
        <dbReference type="PROSITE" id="PS51186"/>
    </source>
</evidence>
<dbReference type="RefSeq" id="WP_168926112.1">
    <property type="nucleotide sequence ID" value="NZ_JAAXLJ010000031.1"/>
</dbReference>
<protein>
    <submittedName>
        <fullName evidence="2">GNAT family N-acetyltransferase</fullName>
    </submittedName>
</protein>
<dbReference type="InterPro" id="IPR016181">
    <property type="entry name" value="Acyl_CoA_acyltransferase"/>
</dbReference>
<comment type="caution">
    <text evidence="2">The sequence shown here is derived from an EMBL/GenBank/DDBJ whole genome shotgun (WGS) entry which is preliminary data.</text>
</comment>
<proteinExistence type="predicted"/>
<dbReference type="Pfam" id="PF13302">
    <property type="entry name" value="Acetyltransf_3"/>
    <property type="match status" value="1"/>
</dbReference>
<dbReference type="EMBL" id="JAAXLJ010000031">
    <property type="protein sequence ID" value="NLR19563.1"/>
    <property type="molecule type" value="Genomic_DNA"/>
</dbReference>
<reference evidence="2 3" key="1">
    <citation type="submission" date="2020-04" db="EMBL/GenBank/DDBJ databases">
        <title>A novel species of genus Lactobacillus that was isolated from fermented food Zha-chili.</title>
        <authorList>
            <person name="Zhang Z."/>
        </authorList>
    </citation>
    <scope>NUCLEOTIDE SEQUENCE [LARGE SCALE GENOMIC DNA]</scope>
    <source>
        <strain evidence="3">HBUAS51383</strain>
    </source>
</reference>
<name>A0ABX1L2Y9_9LACO</name>
<dbReference type="Proteomes" id="UP000763447">
    <property type="component" value="Unassembled WGS sequence"/>
</dbReference>
<gene>
    <name evidence="2" type="ORF">HC026_11750</name>
</gene>